<gene>
    <name evidence="1" type="ORF">QYF61_019854</name>
</gene>
<protein>
    <submittedName>
        <fullName evidence="1">Uncharacterized protein</fullName>
    </submittedName>
</protein>
<keyword evidence="2" id="KW-1185">Reference proteome</keyword>
<evidence type="ECO:0000313" key="2">
    <source>
        <dbReference type="Proteomes" id="UP001333110"/>
    </source>
</evidence>
<sequence length="420" mass="48206">MGSFTAPPGSCPPEGSPAFECWHGVRSRQGFRRNLSPTTATRTLALAKERSRKRNGLEHFWAARTAFGHYQGQLSHTEALDKLRSLCSLSTNRMPNRCTWKSELPLFQFMIVVSCSPTMHLRKELVSTPLKASLYKVQIECTNGDVYFRMIYKFPGRLGQAKVDWRERKKQERNYKQSYAVFKPIYYMELIWPSANGLKEEFKDRKDSVLNHITSHHITSHHITSHHMLLFNHIAAQELCRSWASWVLHVTMQSEDAALQQHCKTLGKWSKEEIRMDIVYTDVGVLVDTKLNMSQQSVPAAKKANCIMRCTSVVSRSREVIFPSVHHLRDCLWSSVYHVGLLRTRFTGGRLAEVARSRASAQDALLPEVQSERTRGSRRKLERGKCQLNIRGKNPTMSVLKCWNRLSRESVGSPSLEIFK</sequence>
<dbReference type="EMBL" id="JAUNZN010000007">
    <property type="protein sequence ID" value="KAK4818817.1"/>
    <property type="molecule type" value="Genomic_DNA"/>
</dbReference>
<accession>A0AAN7N2V1</accession>
<name>A0AAN7N2V1_MYCAM</name>
<comment type="caution">
    <text evidence="1">The sequence shown here is derived from an EMBL/GenBank/DDBJ whole genome shotgun (WGS) entry which is preliminary data.</text>
</comment>
<feature type="non-terminal residue" evidence="1">
    <location>
        <position position="420"/>
    </location>
</feature>
<dbReference type="Proteomes" id="UP001333110">
    <property type="component" value="Unassembled WGS sequence"/>
</dbReference>
<proteinExistence type="predicted"/>
<dbReference type="AlphaFoldDB" id="A0AAN7N2V1"/>
<reference evidence="1 2" key="1">
    <citation type="journal article" date="2023" name="J. Hered.">
        <title>Chromosome-level genome of the wood stork (Mycteria americana) provides insight into avian chromosome evolution.</title>
        <authorList>
            <person name="Flamio R. Jr."/>
            <person name="Ramstad K.M."/>
        </authorList>
    </citation>
    <scope>NUCLEOTIDE SEQUENCE [LARGE SCALE GENOMIC DNA]</scope>
    <source>
        <strain evidence="1">JAX WOST 10</strain>
    </source>
</reference>
<organism evidence="1 2">
    <name type="scientific">Mycteria americana</name>
    <name type="common">Wood stork</name>
    <dbReference type="NCBI Taxonomy" id="33587"/>
    <lineage>
        <taxon>Eukaryota</taxon>
        <taxon>Metazoa</taxon>
        <taxon>Chordata</taxon>
        <taxon>Craniata</taxon>
        <taxon>Vertebrata</taxon>
        <taxon>Euteleostomi</taxon>
        <taxon>Archelosauria</taxon>
        <taxon>Archosauria</taxon>
        <taxon>Dinosauria</taxon>
        <taxon>Saurischia</taxon>
        <taxon>Theropoda</taxon>
        <taxon>Coelurosauria</taxon>
        <taxon>Aves</taxon>
        <taxon>Neognathae</taxon>
        <taxon>Neoaves</taxon>
        <taxon>Aequornithes</taxon>
        <taxon>Ciconiiformes</taxon>
        <taxon>Ciconiidae</taxon>
        <taxon>Mycteria</taxon>
    </lineage>
</organism>
<evidence type="ECO:0000313" key="1">
    <source>
        <dbReference type="EMBL" id="KAK4818817.1"/>
    </source>
</evidence>